<dbReference type="GO" id="GO:0006605">
    <property type="term" value="P:protein targeting"/>
    <property type="evidence" value="ECO:0007669"/>
    <property type="project" value="InterPro"/>
</dbReference>
<feature type="domain" description="Helicase C-terminal" evidence="5">
    <location>
        <begin position="2318"/>
        <end position="2485"/>
    </location>
</feature>
<name>A0A815NV16_9BILA</name>
<dbReference type="SMART" id="SM00957">
    <property type="entry name" value="SecA_DEAD"/>
    <property type="match status" value="1"/>
</dbReference>
<keyword evidence="3" id="KW-0811">Translocation</keyword>
<evidence type="ECO:0000313" key="8">
    <source>
        <dbReference type="EMBL" id="CAF3937828.1"/>
    </source>
</evidence>
<reference evidence="7" key="1">
    <citation type="submission" date="2021-02" db="EMBL/GenBank/DDBJ databases">
        <authorList>
            <person name="Nowell W R."/>
        </authorList>
    </citation>
    <scope>NUCLEOTIDE SEQUENCE</scope>
</reference>
<dbReference type="InterPro" id="IPR014001">
    <property type="entry name" value="Helicase_ATP-bd"/>
</dbReference>
<dbReference type="InterPro" id="IPR011990">
    <property type="entry name" value="TPR-like_helical_dom_sf"/>
</dbReference>
<evidence type="ECO:0000259" key="4">
    <source>
        <dbReference type="PROSITE" id="PS51192"/>
    </source>
</evidence>
<dbReference type="Gene3D" id="1.25.40.10">
    <property type="entry name" value="Tetratricopeptide repeat domain"/>
    <property type="match status" value="1"/>
</dbReference>
<dbReference type="EMBL" id="CAJNOG010001431">
    <property type="protein sequence ID" value="CAF1442881.1"/>
    <property type="molecule type" value="Genomic_DNA"/>
</dbReference>
<evidence type="ECO:0000259" key="5">
    <source>
        <dbReference type="PROSITE" id="PS51194"/>
    </source>
</evidence>
<dbReference type="EMBL" id="CAJOAZ010002533">
    <property type="protein sequence ID" value="CAF3937828.1"/>
    <property type="molecule type" value="Genomic_DNA"/>
</dbReference>
<dbReference type="GO" id="GO:0006886">
    <property type="term" value="P:intracellular protein transport"/>
    <property type="evidence" value="ECO:0007669"/>
    <property type="project" value="InterPro"/>
</dbReference>
<proteinExistence type="predicted"/>
<dbReference type="Proteomes" id="UP000663844">
    <property type="component" value="Unassembled WGS sequence"/>
</dbReference>
<evidence type="ECO:0000256" key="3">
    <source>
        <dbReference type="ARBA" id="ARBA00023010"/>
    </source>
</evidence>
<dbReference type="InterPro" id="IPR000185">
    <property type="entry name" value="SecA"/>
</dbReference>
<organism evidence="7 9">
    <name type="scientific">Adineta steineri</name>
    <dbReference type="NCBI Taxonomy" id="433720"/>
    <lineage>
        <taxon>Eukaryota</taxon>
        <taxon>Metazoa</taxon>
        <taxon>Spiralia</taxon>
        <taxon>Gnathifera</taxon>
        <taxon>Rotifera</taxon>
        <taxon>Eurotatoria</taxon>
        <taxon>Bdelloidea</taxon>
        <taxon>Adinetida</taxon>
        <taxon>Adinetidae</taxon>
        <taxon>Adineta</taxon>
    </lineage>
</organism>
<dbReference type="PROSITE" id="PS51192">
    <property type="entry name" value="HELICASE_ATP_BIND_1"/>
    <property type="match status" value="1"/>
</dbReference>
<dbReference type="SUPFAM" id="SSF52540">
    <property type="entry name" value="P-loop containing nucleoside triphosphate hydrolases"/>
    <property type="match status" value="2"/>
</dbReference>
<evidence type="ECO:0000259" key="6">
    <source>
        <dbReference type="PROSITE" id="PS51196"/>
    </source>
</evidence>
<protein>
    <recommendedName>
        <fullName evidence="10">Protein translocase subunit SecA</fullName>
    </recommendedName>
</protein>
<keyword evidence="2" id="KW-0813">Transport</keyword>
<dbReference type="InterPro" id="IPR011130">
    <property type="entry name" value="SecA_preprotein_X-link_dom"/>
</dbReference>
<gene>
    <name evidence="7" type="ORF">JYZ213_LOCUS40229</name>
    <name evidence="8" type="ORF">OXD698_LOCUS25955</name>
</gene>
<feature type="domain" description="Helicase ATP-binding" evidence="4">
    <location>
        <begin position="1932"/>
        <end position="2090"/>
    </location>
</feature>
<dbReference type="Gene3D" id="3.90.1440.10">
    <property type="entry name" value="SecA, preprotein cross-linking domain"/>
    <property type="match status" value="1"/>
</dbReference>
<dbReference type="InterPro" id="IPR027417">
    <property type="entry name" value="P-loop_NTPase"/>
</dbReference>
<dbReference type="Gene3D" id="3.40.50.300">
    <property type="entry name" value="P-loop containing nucleotide triphosphate hydrolases"/>
    <property type="match status" value="2"/>
</dbReference>
<accession>A0A815NV16</accession>
<dbReference type="PROSITE" id="PS51196">
    <property type="entry name" value="SECA_MOTOR_DEAD"/>
    <property type="match status" value="1"/>
</dbReference>
<dbReference type="SUPFAM" id="SSF81767">
    <property type="entry name" value="Pre-protein crosslinking domain of SecA"/>
    <property type="match status" value="1"/>
</dbReference>
<feature type="domain" description="SecA family profile" evidence="6">
    <location>
        <begin position="1809"/>
        <end position="2478"/>
    </location>
</feature>
<evidence type="ECO:0000256" key="1">
    <source>
        <dbReference type="ARBA" id="ARBA00022490"/>
    </source>
</evidence>
<dbReference type="GO" id="GO:0005524">
    <property type="term" value="F:ATP binding"/>
    <property type="evidence" value="ECO:0007669"/>
    <property type="project" value="InterPro"/>
</dbReference>
<dbReference type="GO" id="GO:0016020">
    <property type="term" value="C:membrane"/>
    <property type="evidence" value="ECO:0007669"/>
    <property type="project" value="InterPro"/>
</dbReference>
<keyword evidence="1" id="KW-0963">Cytoplasm</keyword>
<evidence type="ECO:0000313" key="7">
    <source>
        <dbReference type="EMBL" id="CAF1442881.1"/>
    </source>
</evidence>
<comment type="caution">
    <text evidence="7">The sequence shown here is derived from an EMBL/GenBank/DDBJ whole genome shotgun (WGS) entry which is preliminary data.</text>
</comment>
<dbReference type="PANTHER" id="PTHR30612:SF0">
    <property type="entry name" value="CHLOROPLAST PROTEIN-TRANSPORTING ATPASE"/>
    <property type="match status" value="1"/>
</dbReference>
<dbReference type="PROSITE" id="PS51194">
    <property type="entry name" value="HELICASE_CTER"/>
    <property type="match status" value="1"/>
</dbReference>
<sequence>MNEKVSMDEERHKFAKEFSGQYKSFDKSVVFNKLNDGYTLDEAFHLLVPAAIKHIARKHGLPEDKWDQIYSDLIADRTDERIKLFLAQSIKYSIKNGVLNMELGKLVEVLEKSNSSSVKSEIVWALGYQIMNFFSKKSNKTISENLVNQINSIIKKTENEINTESISFLNGQIRDHYYVNDGKHQQKTERKIKVSADHYKKPIKASVTKNQQTIKMKYKNNQSEESTDTTNVVGLFKNRKTNIRNNLNTEPLPIIAEEKGSDQSIFRTTMDEIKHFYMRMKNGLTIKKTDKDEYLPRKFLKANEKWFLGGSASCIKTLVIDRMIADIFAEISKKQMLIVTTINLLMQCINKLDELEKTIFDGFNWRENIEKEFESIKNDNFIVEFLQISNNMVRVKKEEIILSEIKKIRIAAVSAIYNCTARNKTILNNVQLSVIQKSGADDDDEFKNYLIKISRIYDNGSDIDYKKLFNQCLEHIEKDGNIEQSIIYIHEQSKDENRCKELFNENIIIKISQLLVKVRLSETMKIYACTIINNYLERSYTKALNETQLRNYSHLIDDPENSEDLKIEAVKSIILSVKKEKDLPEFMIEILIKNINKGNVKLENFIVLVINIISEQKKIKNIDKLSTKLLEDWVIVEDGIDISFERSSQDNYDCPSISSIAAQIFVNSLQKQTELSGISIENLVKALDSNDKQTCVLSAKSLYLVSETHQIKDEILDALMEHIDSSIPGVCVYLTVVYARSLAKLSIANKSIMKNHIDFLSNIYISVDLQLGEENFTDEVNRYIFDILLNEAVNYPFEEDIFQIFDNILKFKDDYHPKVIQILTKYSAKKYPIQGSTIAALENVVSTSELSDQLLEVLKNIVDNGQDISEKMLRFIADNFYFSDNDKVRYESFDTLDKANDNQDITDSIFDILELERASVAISQCYSDANEAIAHLSEQAKKGKKMTIDAFRALSAVICQDELQHNEDTLKILLNVSNNRQIIPNDLIDRLAKIFNPKLVQPYFTEIFENLVRNNQNISAKLSQKLEEALSNELLYDQVLFIFVLQGQKGKSLSKNIIRKILDKCLTIENPSTMQQYVSFICSVIEKKDYFSCHPQNRTNEMTIAAFETALIHALKIDNQDVISKSISGLKTLISLHRVELKKENIDVLLKIAKDTMCDVSIKVGINDILSNSKLESKQKKDYELVYLVGGTDAEFIDVLDNLDKPELLEQNFDRINSIIDTSSELKLQALKVLLNCSNKKNIPDNLLDSIASLSESSSISRIKSQCCKLISEIAKTGRVIPDKILSLISDQKEKEKSTDKQNLTSKNPTISEETTMNSTSFSEKLIDMRKEFDRNQKFSDPLVQELLALDLSKHNIQNTLELIDIYALILLQDPVSYLKPVLIDSLENAIIFEIINQNILNAYKEIIKQKKCQTNHFSDVFDVFINILNRDENHTELHFDILICIALASEATKILNVEHLENNLDHENEMIRSWSFRGLRAAQEKGSYSSVFWEWCINIAKKLEEKTQITIDIDSDLDLIETIVSLKFINFNQIQGKPKKQWNRELLIFDLIERFQISEGERFQFYQLWLQIEEQESYTKGKSTIILKLLHRFLINNPTPFEQCYQTIKILKQVKFKDIQDVLVKSKTTFIDLNKECLVVIINRQLSNQGEICPEYINKLASTMLLNLGFDISVKILDALSTTDNLKALNGIISFCQENNITECDIDAKKTTLPKLKRSLEIKVLSREIKLANNRKLDRYLNRLSDKNWTFEQLNDLFTIFKRTDNEKKDQYMVLVLEVLSNYQISPLIKENILLALENSPENWLKEVNNIAIEKSFSDKSQEKNFRELISELIASNRNLDDITETKLIEWIEKLKNPLQVISSSCFNQKPIPEWTKDDIQVWTKKVKQCHKTCSDRKDFIIEALLVIKQATYLHTGFHLTDTQILSCLLALNPNTNQGRLLQVGTGEGKSTIISVLAVFYALYGQTVDIITSSPVLAERDAKEKAKFYNMFGLSCSHNNDKAVYISGLKTCYKKEIVYGEVAQFQFDTLRTEYAQLNTLGTRKFEVAIVDEVDSMLIDDSSKTARLSTTMSGIDQLQIIYHLLWDRLCTLLGKVIEIDNKCYLFYGKIEFNEKKTLLKYENEQGDISSISDLKKYLASKSDISEVGYCISENGFNDDFIKNHLESFIKSMIEKGIKIPKNFVEFLNIQIHRWIENVIVAFNYQENVHYIVHEGLIKPVDYFSTGIIQSSSNWSDGLHQFLQIKHNLKMTSETFTTNFLSNRGYFTKYRSNLFGLTGTLGSENAKQVLADIYNVDFVLIPSLRRKQHISFPDLVVDNEREWLNEVCSSAMNESSKERGTLIICETIERCKIIEERLQEKYRSSAVKLYTMNDMDQEKNIEIINCGEIIVATNLAGRGTDIKTNNIEKYGGLHVIVTFMPPNKRVEEQAFGRTSRQGKRGTSQKILNVMNLIHYEHFDIENITQLRDTMEANMLHEFEQNELKVITLKDELFAKFCSLLNEIREKIRKKENVYSHIKQQVKNVFVDVNPSVIESNTLLSIEEQWAMFLRKIDDEKLDFDCEKIHEDYRKFSEKITNDYAEECVIKNPYYYILIGNDLIIHDSSLHRKCNEAMKYFNRAIELDPDHCATAFVGRGWVLLKSKEKFFGSNKQCCNYKDEAVKSFKKALQILGEEMGSLTCMQACIQQRCENIDTPLFKQLIQKSNILGTYCNSIENLLNIIRKSQRLIEITKISNDSRNVENKGVSQVMISHKEIEKGIGKWCDIRLIPADRRYHWVKAIENCQLIVIVKDHDDQFTAIYKNKQGKTLDEWIVDDSRINNCLKNLPYNGEILDRHTYPRIYTQIYTKIKTKNGFVRADFLEPLEILPNDGNYEVTFNDLTTRKECGTQDQAIETINRATGESSLISYFDFRRRILNSEYEDISVSLYQMNLEKLRELFDPNVKIHKVSKSMALKELKDKSSFFDRHVLPDSVFIHSLRVTLNVTLDGSKILEKENLLVKDAIQIIEKQKEDNIHCNITFISANNTGNVMKNKIVNRIKLAVEFINLQGEEVLQKLTEIVTESISLQIFDEIEKLSKVIQVVNIRPIELHSTRNEQIDVKKTERSVNKIVLERGTKEMSGDTSVLRLFDVNREMIIKVVDMCPNAKFNLSFINSNFESLFKGIGHELVNIHFDELERTIATNIIALLREKNFDFSLTFKNLKNSQVGKLIDVASVDQEDIQIDKIRNLRELFMKELRPDLELSEFSGRGIEYLIEISEKNFVPWFSIAAVVSLAGVQAAVGGCLIGTGFGSSLGMSLIAEGLADLVTAYRGYKARQFSWSDYGKQKAVSLIISGASIGFSAIKNAGIGASTLVTTIGEEAVELTVTSGKTAGHKVIQSGTKFTTKNLLRIARPACQKTLKVTLTQLANVGSNFALERLKPQISDSIQCEIMNTFLDPDLYVLMRKMYAFDKTNKNEQFKGKIKKSVIKIVDYEHSFCRKKWDSIGTSLCTGILSYLLNTNSEQGLPNMGERIVATVNGLYELKSIIKEMFKHLRKKVLEMDQKHLSLEEIVRHYCVVDINENDMKEILSRLQKYDKVQLNEKLKNPYFCTELNQINFSGFETHKDNIVNFLKLLHITMSTINMNDFSELMKLLSDTITEQVLRIVKSQLISPWSSFGIDQLSKITSNKLRDYFVVDEKQNSEKQEREFSITETQIQSNVEDYNIANNRYVQQIDETIETYASGVRMEMPADISDIVALANEYSLELKIVDNSNYQLTDEDMIRRTNIVLHVKRKEHTERNSSIEQFQLLFTTRTEEASEIKRNDSGYSIIQKILQDRNIDISIVRLRQVRARIIENNPQQFFTAQRAQKWTEDRHSEAADILLPASLGRQMSNMTK</sequence>
<dbReference type="Proteomes" id="UP000663845">
    <property type="component" value="Unassembled WGS sequence"/>
</dbReference>
<keyword evidence="2" id="KW-0653">Protein transport</keyword>
<evidence type="ECO:0008006" key="10">
    <source>
        <dbReference type="Google" id="ProtNLM"/>
    </source>
</evidence>
<dbReference type="InterPro" id="IPR001650">
    <property type="entry name" value="Helicase_C-like"/>
</dbReference>
<dbReference type="InterPro" id="IPR014018">
    <property type="entry name" value="SecA_motor_DEAD"/>
</dbReference>
<dbReference type="Pfam" id="PF01043">
    <property type="entry name" value="SecA_PP_bind"/>
    <property type="match status" value="1"/>
</dbReference>
<evidence type="ECO:0000256" key="2">
    <source>
        <dbReference type="ARBA" id="ARBA00022927"/>
    </source>
</evidence>
<dbReference type="SMART" id="SM00490">
    <property type="entry name" value="HELICc"/>
    <property type="match status" value="1"/>
</dbReference>
<dbReference type="Pfam" id="PF07517">
    <property type="entry name" value="SecA_DEAD"/>
    <property type="match status" value="1"/>
</dbReference>
<evidence type="ECO:0000313" key="9">
    <source>
        <dbReference type="Proteomes" id="UP000663845"/>
    </source>
</evidence>
<dbReference type="PANTHER" id="PTHR30612">
    <property type="entry name" value="SECA INNER MEMBRANE COMPONENT OF SEC PROTEIN SECRETION SYSTEM"/>
    <property type="match status" value="1"/>
</dbReference>
<dbReference type="GO" id="GO:0017038">
    <property type="term" value="P:protein import"/>
    <property type="evidence" value="ECO:0007669"/>
    <property type="project" value="InterPro"/>
</dbReference>
<dbReference type="PRINTS" id="PR00906">
    <property type="entry name" value="SECA"/>
</dbReference>
<dbReference type="Pfam" id="PF00271">
    <property type="entry name" value="Helicase_C"/>
    <property type="match status" value="1"/>
</dbReference>
<dbReference type="InterPro" id="IPR011115">
    <property type="entry name" value="SecA_DEAD"/>
</dbReference>
<dbReference type="SUPFAM" id="SSF48452">
    <property type="entry name" value="TPR-like"/>
    <property type="match status" value="1"/>
</dbReference>
<dbReference type="InterPro" id="IPR036670">
    <property type="entry name" value="SecA_X-link_sf"/>
</dbReference>